<organism evidence="1 2">
    <name type="scientific">Hoylesella shahii DSM 15611 = JCM 12083</name>
    <dbReference type="NCBI Taxonomy" id="1122991"/>
    <lineage>
        <taxon>Bacteria</taxon>
        <taxon>Pseudomonadati</taxon>
        <taxon>Bacteroidota</taxon>
        <taxon>Bacteroidia</taxon>
        <taxon>Bacteroidales</taxon>
        <taxon>Prevotellaceae</taxon>
        <taxon>Hoylesella</taxon>
    </lineage>
</organism>
<protein>
    <submittedName>
        <fullName evidence="1">Uncharacterized protein</fullName>
    </submittedName>
</protein>
<evidence type="ECO:0000313" key="1">
    <source>
        <dbReference type="EMBL" id="PXX15110.1"/>
    </source>
</evidence>
<reference evidence="1 2" key="1">
    <citation type="submission" date="2018-05" db="EMBL/GenBank/DDBJ databases">
        <title>Genomic Encyclopedia of Type Strains, Phase I: the one thousand microbial genomes (KMG-I) project.</title>
        <authorList>
            <person name="Kyrpides N."/>
        </authorList>
    </citation>
    <scope>NUCLEOTIDE SEQUENCE [LARGE SCALE GENOMIC DNA]</scope>
    <source>
        <strain evidence="1 2">DSM 15611</strain>
    </source>
</reference>
<keyword evidence="2" id="KW-1185">Reference proteome</keyword>
<dbReference type="STRING" id="1122991.GCA_000613445_00098"/>
<dbReference type="OrthoDB" id="1063449at2"/>
<dbReference type="EMBL" id="QJJX01000078">
    <property type="protein sequence ID" value="PXX15110.1"/>
    <property type="molecule type" value="Genomic_DNA"/>
</dbReference>
<dbReference type="AlphaFoldDB" id="A0A318HSN7"/>
<name>A0A318HSN7_9BACT</name>
<accession>A0A318HSN7</accession>
<dbReference type="RefSeq" id="WP_146210662.1">
    <property type="nucleotide sequence ID" value="NZ_BAIZ01000095.1"/>
</dbReference>
<dbReference type="Proteomes" id="UP000248314">
    <property type="component" value="Unassembled WGS sequence"/>
</dbReference>
<evidence type="ECO:0000313" key="2">
    <source>
        <dbReference type="Proteomes" id="UP000248314"/>
    </source>
</evidence>
<comment type="caution">
    <text evidence="1">The sequence shown here is derived from an EMBL/GenBank/DDBJ whole genome shotgun (WGS) entry which is preliminary data.</text>
</comment>
<proteinExistence type="predicted"/>
<gene>
    <name evidence="1" type="ORF">EJ73_02862</name>
</gene>
<sequence length="328" mass="38968">MKNKIVIAIVFATCIISCRTEREKKLDSSLESLANVNVFYYKPVNNIECDKIRWCLTKIDSLATDKELEKLAIRNQDPIIRLYAFQLLLHRKNESYMDIALLNIRDSSKVIVRDFYGFCGTYADMISNICVNMLVKSLKCMRDTSKLNRLDSVLLYSPDAKGILYYKELFLKLPPKIEYYKYVRRHYFEQHNFYALLALARYHKKEDKYQINRLLLNFRNHIDLPCGFEQPFSIALLAIQQWPDDYFISALKRASYHYLFADVMFSNTLKYFLGALMAYNAQWSYDIIKRSIEKMRKKGNTIDTEILMIRLREAYQENPHPRYKSLFK</sequence>